<dbReference type="EMBL" id="CP032485">
    <property type="protein sequence ID" value="QDH25682.1"/>
    <property type="molecule type" value="Genomic_DNA"/>
</dbReference>
<sequence>MDWAFSCRKGLTLAAILVFGPASLSGCSDLQTRYQSISTSPNAPLYTYLIIHGMARGALMSGQIQPKDLTDLIALDHKAQSAVMRALQTHIQKHDMKPGQADTDADTALSAFLAYVSR</sequence>
<dbReference type="KEGG" id="ntn:D5366_11195"/>
<proteinExistence type="predicted"/>
<protein>
    <submittedName>
        <fullName evidence="2">Uncharacterized protein</fullName>
    </submittedName>
</protein>
<feature type="signal peptide" evidence="1">
    <location>
        <begin position="1"/>
        <end position="24"/>
    </location>
</feature>
<dbReference type="RefSeq" id="WP_141493693.1">
    <property type="nucleotide sequence ID" value="NZ_CP032485.1"/>
</dbReference>
<gene>
    <name evidence="2" type="ORF">D5366_11195</name>
</gene>
<evidence type="ECO:0000313" key="3">
    <source>
        <dbReference type="Proteomes" id="UP000317214"/>
    </source>
</evidence>
<reference evidence="2 3" key="1">
    <citation type="submission" date="2018-09" db="EMBL/GenBank/DDBJ databases">
        <title>The complete genome sequence of Neokomagataea tanensis NBRC 106556(T).</title>
        <authorList>
            <person name="Chua K.-O."/>
            <person name="See-Too W.-S."/>
            <person name="Hong K.-W."/>
            <person name="Yin W.-F."/>
            <person name="Chan K.-G."/>
        </authorList>
    </citation>
    <scope>NUCLEOTIDE SEQUENCE [LARGE SCALE GENOMIC DNA]</scope>
    <source>
        <strain evidence="3">AH13 \ NBRC 106556</strain>
    </source>
</reference>
<dbReference type="OrthoDB" id="7224786at2"/>
<evidence type="ECO:0000313" key="2">
    <source>
        <dbReference type="EMBL" id="QDH25682.1"/>
    </source>
</evidence>
<feature type="chain" id="PRO_5021405519" evidence="1">
    <location>
        <begin position="25"/>
        <end position="118"/>
    </location>
</feature>
<dbReference type="Proteomes" id="UP000317214">
    <property type="component" value="Chromosome"/>
</dbReference>
<dbReference type="AlphaFoldDB" id="A0A4Y6V6A5"/>
<evidence type="ECO:0000256" key="1">
    <source>
        <dbReference type="SAM" id="SignalP"/>
    </source>
</evidence>
<accession>A0A4Y6V6A5</accession>
<name>A0A4Y6V6A5_9PROT</name>
<organism evidence="2 3">
    <name type="scientific">Neokomagataea tanensis</name>
    <dbReference type="NCBI Taxonomy" id="661191"/>
    <lineage>
        <taxon>Bacteria</taxon>
        <taxon>Pseudomonadati</taxon>
        <taxon>Pseudomonadota</taxon>
        <taxon>Alphaproteobacteria</taxon>
        <taxon>Acetobacterales</taxon>
        <taxon>Acetobacteraceae</taxon>
        <taxon>Neokomagataea</taxon>
    </lineage>
</organism>
<keyword evidence="1" id="KW-0732">Signal</keyword>
<keyword evidence="3" id="KW-1185">Reference proteome</keyword>